<keyword evidence="3" id="KW-1185">Reference proteome</keyword>
<feature type="region of interest" description="Disordered" evidence="1">
    <location>
        <begin position="195"/>
        <end position="219"/>
    </location>
</feature>
<comment type="caution">
    <text evidence="2">The sequence shown here is derived from an EMBL/GenBank/DDBJ whole genome shotgun (WGS) entry which is preliminary data.</text>
</comment>
<feature type="region of interest" description="Disordered" evidence="1">
    <location>
        <begin position="120"/>
        <end position="171"/>
    </location>
</feature>
<feature type="compositionally biased region" description="Pro residues" evidence="1">
    <location>
        <begin position="201"/>
        <end position="210"/>
    </location>
</feature>
<sequence length="219" mass="23101">MGPDALVVVIVLLTLVRRAELTIHDCPDPPPERGKVSCLPPCSMLFRIAEPLDGVESALVLGRSPAGRRDPVPVAPFRLERAPEAGDGSVFPIGSWRGVPGPRHGAGQHGEPLAAGFVGRRLHGEKKDLPDDLRGRHDDDDRREAVVHGQGNPAPTRAGRRRSGGGGGHGALAAPLACRELAPLLIYPCPSTPESIDGGGPQPPCPPPTFRIPHQPLVM</sequence>
<feature type="compositionally biased region" description="Basic and acidic residues" evidence="1">
    <location>
        <begin position="125"/>
        <end position="146"/>
    </location>
</feature>
<dbReference type="EMBL" id="ASRX01000075">
    <property type="protein sequence ID" value="EYF01627.1"/>
    <property type="molecule type" value="Genomic_DNA"/>
</dbReference>
<organism evidence="2 3">
    <name type="scientific">Chondromyces apiculatus DSM 436</name>
    <dbReference type="NCBI Taxonomy" id="1192034"/>
    <lineage>
        <taxon>Bacteria</taxon>
        <taxon>Pseudomonadati</taxon>
        <taxon>Myxococcota</taxon>
        <taxon>Polyangia</taxon>
        <taxon>Polyangiales</taxon>
        <taxon>Polyangiaceae</taxon>
        <taxon>Chondromyces</taxon>
    </lineage>
</organism>
<accession>A0A017SY01</accession>
<reference evidence="2 3" key="1">
    <citation type="submission" date="2013-05" db="EMBL/GenBank/DDBJ databases">
        <title>Genome assembly of Chondromyces apiculatus DSM 436.</title>
        <authorList>
            <person name="Sharma G."/>
            <person name="Khatri I."/>
            <person name="Kaur C."/>
            <person name="Mayilraj S."/>
            <person name="Subramanian S."/>
        </authorList>
    </citation>
    <scope>NUCLEOTIDE SEQUENCE [LARGE SCALE GENOMIC DNA]</scope>
    <source>
        <strain evidence="2 3">DSM 436</strain>
    </source>
</reference>
<dbReference type="STRING" id="1192034.CAP_7946"/>
<evidence type="ECO:0000313" key="3">
    <source>
        <dbReference type="Proteomes" id="UP000019678"/>
    </source>
</evidence>
<proteinExistence type="predicted"/>
<protein>
    <submittedName>
        <fullName evidence="2">Uncharacterized protein</fullName>
    </submittedName>
</protein>
<gene>
    <name evidence="2" type="ORF">CAP_7946</name>
</gene>
<name>A0A017SY01_9BACT</name>
<dbReference type="AlphaFoldDB" id="A0A017SY01"/>
<evidence type="ECO:0000256" key="1">
    <source>
        <dbReference type="SAM" id="MobiDB-lite"/>
    </source>
</evidence>
<evidence type="ECO:0000313" key="2">
    <source>
        <dbReference type="EMBL" id="EYF01627.1"/>
    </source>
</evidence>
<dbReference type="Proteomes" id="UP000019678">
    <property type="component" value="Unassembled WGS sequence"/>
</dbReference>